<proteinExistence type="predicted"/>
<keyword evidence="3" id="KW-1185">Reference proteome</keyword>
<gene>
    <name evidence="2" type="ORF">OXX778_LOCUS3428</name>
</gene>
<keyword evidence="1" id="KW-1133">Transmembrane helix</keyword>
<dbReference type="AlphaFoldDB" id="A0A813NMB6"/>
<name>A0A813NMB6_9BILA</name>
<evidence type="ECO:0000313" key="3">
    <source>
        <dbReference type="Proteomes" id="UP000663879"/>
    </source>
</evidence>
<feature type="transmembrane region" description="Helical" evidence="1">
    <location>
        <begin position="82"/>
        <end position="111"/>
    </location>
</feature>
<keyword evidence="1" id="KW-0472">Membrane</keyword>
<feature type="transmembrane region" description="Helical" evidence="1">
    <location>
        <begin position="38"/>
        <end position="62"/>
    </location>
</feature>
<dbReference type="EMBL" id="CAJNOC010000302">
    <property type="protein sequence ID" value="CAF0741752.1"/>
    <property type="molecule type" value="Genomic_DNA"/>
</dbReference>
<comment type="caution">
    <text evidence="2">The sequence shown here is derived from an EMBL/GenBank/DDBJ whole genome shotgun (WGS) entry which is preliminary data.</text>
</comment>
<accession>A0A813NMB6</accession>
<dbReference type="Proteomes" id="UP000663879">
    <property type="component" value="Unassembled WGS sequence"/>
</dbReference>
<reference evidence="2" key="1">
    <citation type="submission" date="2021-02" db="EMBL/GenBank/DDBJ databases">
        <authorList>
            <person name="Nowell W R."/>
        </authorList>
    </citation>
    <scope>NUCLEOTIDE SEQUENCE</scope>
    <source>
        <strain evidence="2">Ploen Becks lab</strain>
    </source>
</reference>
<dbReference type="OrthoDB" id="10568064at2759"/>
<evidence type="ECO:0000256" key="1">
    <source>
        <dbReference type="SAM" id="Phobius"/>
    </source>
</evidence>
<protein>
    <submittedName>
        <fullName evidence="2">Uncharacterized protein</fullName>
    </submittedName>
</protein>
<sequence>MALDASQKAKLQEKKLQKMYNKRAKVTVKDLDLFKLNLVLLIISIFLMVSGTIVIGVLLGAVEGQNAISEITNLKFDPNSLTYSYYVGSHIGAVITGLGIFILILCLVGFIDDYLRTKKRLIEKIIKEDQEKAAAEAAKNANMNIFQMLARNIKNSHLAN</sequence>
<organism evidence="2 3">
    <name type="scientific">Brachionus calyciflorus</name>
    <dbReference type="NCBI Taxonomy" id="104777"/>
    <lineage>
        <taxon>Eukaryota</taxon>
        <taxon>Metazoa</taxon>
        <taxon>Spiralia</taxon>
        <taxon>Gnathifera</taxon>
        <taxon>Rotifera</taxon>
        <taxon>Eurotatoria</taxon>
        <taxon>Monogononta</taxon>
        <taxon>Pseudotrocha</taxon>
        <taxon>Ploima</taxon>
        <taxon>Brachionidae</taxon>
        <taxon>Brachionus</taxon>
    </lineage>
</organism>
<evidence type="ECO:0000313" key="2">
    <source>
        <dbReference type="EMBL" id="CAF0741752.1"/>
    </source>
</evidence>
<keyword evidence="1" id="KW-0812">Transmembrane</keyword>